<dbReference type="GO" id="GO:0042277">
    <property type="term" value="F:peptide binding"/>
    <property type="evidence" value="ECO:0007669"/>
    <property type="project" value="TreeGrafter"/>
</dbReference>
<dbReference type="Gene3D" id="1.25.10.10">
    <property type="entry name" value="Leucine-rich Repeat Variant"/>
    <property type="match status" value="1"/>
</dbReference>
<dbReference type="InterPro" id="IPR027268">
    <property type="entry name" value="Peptidase_M4/M1_CTD_sf"/>
</dbReference>
<protein>
    <recommendedName>
        <fullName evidence="5">Aminopeptidase N</fullName>
        <ecNumber evidence="4">3.4.11.2</ecNumber>
    </recommendedName>
</protein>
<keyword evidence="11" id="KW-0482">Metalloprotease</keyword>
<gene>
    <name evidence="14" type="ORF">SAMN04488104_100561</name>
</gene>
<evidence type="ECO:0000256" key="4">
    <source>
        <dbReference type="ARBA" id="ARBA00012564"/>
    </source>
</evidence>
<dbReference type="GO" id="GO:0043171">
    <property type="term" value="P:peptide catabolic process"/>
    <property type="evidence" value="ECO:0007669"/>
    <property type="project" value="TreeGrafter"/>
</dbReference>
<evidence type="ECO:0000259" key="12">
    <source>
        <dbReference type="Pfam" id="PF01433"/>
    </source>
</evidence>
<dbReference type="RefSeq" id="WP_087938049.1">
    <property type="nucleotide sequence ID" value="NZ_FNAC01000005.1"/>
</dbReference>
<dbReference type="GO" id="GO:0016020">
    <property type="term" value="C:membrane"/>
    <property type="evidence" value="ECO:0007669"/>
    <property type="project" value="TreeGrafter"/>
</dbReference>
<dbReference type="GO" id="GO:0070006">
    <property type="term" value="F:metalloaminopeptidase activity"/>
    <property type="evidence" value="ECO:0007669"/>
    <property type="project" value="TreeGrafter"/>
</dbReference>
<dbReference type="Pfam" id="PF01433">
    <property type="entry name" value="Peptidase_M1"/>
    <property type="match status" value="1"/>
</dbReference>
<dbReference type="SUPFAM" id="SSF55486">
    <property type="entry name" value="Metalloproteases ('zincins'), catalytic domain"/>
    <property type="match status" value="1"/>
</dbReference>
<evidence type="ECO:0000313" key="14">
    <source>
        <dbReference type="EMBL" id="SDC75408.1"/>
    </source>
</evidence>
<dbReference type="PRINTS" id="PR00756">
    <property type="entry name" value="ALADIPTASE"/>
</dbReference>
<evidence type="ECO:0000256" key="8">
    <source>
        <dbReference type="ARBA" id="ARBA00022723"/>
    </source>
</evidence>
<evidence type="ECO:0000256" key="10">
    <source>
        <dbReference type="ARBA" id="ARBA00022833"/>
    </source>
</evidence>
<evidence type="ECO:0000256" key="9">
    <source>
        <dbReference type="ARBA" id="ARBA00022801"/>
    </source>
</evidence>
<evidence type="ECO:0000259" key="13">
    <source>
        <dbReference type="Pfam" id="PF17900"/>
    </source>
</evidence>
<dbReference type="PANTHER" id="PTHR11533:SF174">
    <property type="entry name" value="PUROMYCIN-SENSITIVE AMINOPEPTIDASE-RELATED"/>
    <property type="match status" value="1"/>
</dbReference>
<dbReference type="GO" id="GO:0016285">
    <property type="term" value="F:alanyl aminopeptidase activity"/>
    <property type="evidence" value="ECO:0007669"/>
    <property type="project" value="UniProtKB-EC"/>
</dbReference>
<dbReference type="GO" id="GO:0005737">
    <property type="term" value="C:cytoplasm"/>
    <property type="evidence" value="ECO:0007669"/>
    <property type="project" value="TreeGrafter"/>
</dbReference>
<evidence type="ECO:0000256" key="2">
    <source>
        <dbReference type="ARBA" id="ARBA00001947"/>
    </source>
</evidence>
<keyword evidence="6 14" id="KW-0031">Aminopeptidase</keyword>
<keyword evidence="9" id="KW-0378">Hydrolase</keyword>
<dbReference type="Pfam" id="PF17900">
    <property type="entry name" value="Peptidase_M1_N"/>
    <property type="match status" value="1"/>
</dbReference>
<dbReference type="GO" id="GO:0005615">
    <property type="term" value="C:extracellular space"/>
    <property type="evidence" value="ECO:0007669"/>
    <property type="project" value="TreeGrafter"/>
</dbReference>
<sequence length="873" mass="101182">MSTKPKNILQFSLRFLLILVIFFQVACKTQEASLPVSPVAETSNVNVEENKAKEDSLLRVLEKESLLANYRASATRYMDLIHMDLSVSFDFENQLVLGEALLDLSPYAKSQKTMVLDAQDFEWVKVSLIDGDEEISLGYRYDDRQLELYFPSEVQVGDTVQLRLNYRAFPERNSGERSAAITDTKGLYFIDPLDTIASKPTMIWTQGETAHNSKWFPTIDQPNERFTHQIKVTVPDTMVSVSNGKLINQEKVENGLRIDTWLMDLPHAPYLVALAIGDFEKVSDSYGEIPLGYYVERGYSAGAKKVFQHTPEMIEYFEKLLGVAYPWQKYDQIVVRDFVSGAMENTTASIFMEELRLDEREAIDSEWDYIIAHELFHQWFGDYVTTESWANLTLNEAFANYSEFLWHEYKYGEDEAKLKFMTELENYLMESENKQVDLIRFQYKTAEDMFDSHSYSKGGWVLHQLRKYLGDELFFRGLNLYLESNAFASVEVHDLRLAFEKVSGEDLNWFFNQWFLDKGHPNLEVEVDYSIPENLLISVRQKQDLRTTPLYKIPFEVSWYQNDERKARVFTLQKAYQQFALENKEPVDQLYFDEGKNILAEINQQLPTEFMVRQFNESQFGVARYEALDSLAAWEAEDQLKGIISQALEDEFWAVRESALRLLQNYSDWLVGDEKLEEQLLKIAESDRRNSVRAGAIDALGAWDADKYFQAFRRYANDSSYLIVSSALMAINQAANSETDESFMMNFSDMDNYRVAVPLAEYFLTNEVKGQGTWFQSKAERLSGEGLYYFLGYYSEYFVRNPEEGKEQALEYLFSQLENSAQVYARLGAFQGLLGFANEEAILNRIKAAVSQESNQEIKNYMQYFLQAFGVEN</sequence>
<evidence type="ECO:0000256" key="1">
    <source>
        <dbReference type="ARBA" id="ARBA00000098"/>
    </source>
</evidence>
<dbReference type="InterPro" id="IPR001930">
    <property type="entry name" value="Peptidase_M1"/>
</dbReference>
<dbReference type="InterPro" id="IPR045357">
    <property type="entry name" value="Aminopeptidase_N-like_N"/>
</dbReference>
<keyword evidence="15" id="KW-1185">Reference proteome</keyword>
<dbReference type="AlphaFoldDB" id="A0A1G6P5Y1"/>
<evidence type="ECO:0000256" key="5">
    <source>
        <dbReference type="ARBA" id="ARBA00015611"/>
    </source>
</evidence>
<dbReference type="SUPFAM" id="SSF63737">
    <property type="entry name" value="Leukotriene A4 hydrolase N-terminal domain"/>
    <property type="match status" value="1"/>
</dbReference>
<proteinExistence type="inferred from homology"/>
<dbReference type="GO" id="GO:0006508">
    <property type="term" value="P:proteolysis"/>
    <property type="evidence" value="ECO:0007669"/>
    <property type="project" value="UniProtKB-KW"/>
</dbReference>
<keyword evidence="8" id="KW-0479">Metal-binding</keyword>
<dbReference type="Gene3D" id="1.10.390.10">
    <property type="entry name" value="Neutral Protease Domain 2"/>
    <property type="match status" value="1"/>
</dbReference>
<dbReference type="SUPFAM" id="SSF48371">
    <property type="entry name" value="ARM repeat"/>
    <property type="match status" value="1"/>
</dbReference>
<evidence type="ECO:0000256" key="6">
    <source>
        <dbReference type="ARBA" id="ARBA00022438"/>
    </source>
</evidence>
<dbReference type="PANTHER" id="PTHR11533">
    <property type="entry name" value="PROTEASE M1 ZINC METALLOPROTEASE"/>
    <property type="match status" value="1"/>
</dbReference>
<dbReference type="InterPro" id="IPR016024">
    <property type="entry name" value="ARM-type_fold"/>
</dbReference>
<feature type="domain" description="Peptidase M1 membrane alanine aminopeptidase" evidence="12">
    <location>
        <begin position="308"/>
        <end position="514"/>
    </location>
</feature>
<evidence type="ECO:0000256" key="11">
    <source>
        <dbReference type="ARBA" id="ARBA00023049"/>
    </source>
</evidence>
<evidence type="ECO:0000313" key="15">
    <source>
        <dbReference type="Proteomes" id="UP000199060"/>
    </source>
</evidence>
<keyword evidence="10" id="KW-0862">Zinc</keyword>
<comment type="similarity">
    <text evidence="3">Belongs to the peptidase M1 family.</text>
</comment>
<dbReference type="OrthoDB" id="100605at2"/>
<dbReference type="InterPro" id="IPR050344">
    <property type="entry name" value="Peptidase_M1_aminopeptidases"/>
</dbReference>
<comment type="catalytic activity">
    <reaction evidence="1">
        <text>Release of an N-terminal amino acid, Xaa-|-Yaa- from a peptide, amide or arylamide. Xaa is preferably Ala, but may be most amino acids including Pro (slow action). When a terminal hydrophobic residue is followed by a prolyl residue, the two may be released as an intact Xaa-Pro dipeptide.</text>
        <dbReference type="EC" id="3.4.11.2"/>
    </reaction>
</comment>
<name>A0A1G6P5Y1_9BACT</name>
<feature type="domain" description="Aminopeptidase N-like N-terminal" evidence="13">
    <location>
        <begin position="82"/>
        <end position="271"/>
    </location>
</feature>
<dbReference type="Proteomes" id="UP000199060">
    <property type="component" value="Unassembled WGS sequence"/>
</dbReference>
<organism evidence="14 15">
    <name type="scientific">Algoriphagus faecimaris</name>
    <dbReference type="NCBI Taxonomy" id="686796"/>
    <lineage>
        <taxon>Bacteria</taxon>
        <taxon>Pseudomonadati</taxon>
        <taxon>Bacteroidota</taxon>
        <taxon>Cytophagia</taxon>
        <taxon>Cytophagales</taxon>
        <taxon>Cyclobacteriaceae</taxon>
        <taxon>Algoriphagus</taxon>
    </lineage>
</organism>
<evidence type="ECO:0000256" key="7">
    <source>
        <dbReference type="ARBA" id="ARBA00022670"/>
    </source>
</evidence>
<comment type="cofactor">
    <cofactor evidence="2">
        <name>Zn(2+)</name>
        <dbReference type="ChEBI" id="CHEBI:29105"/>
    </cofactor>
</comment>
<dbReference type="InterPro" id="IPR011989">
    <property type="entry name" value="ARM-like"/>
</dbReference>
<dbReference type="InterPro" id="IPR014782">
    <property type="entry name" value="Peptidase_M1_dom"/>
</dbReference>
<dbReference type="EC" id="3.4.11.2" evidence="4"/>
<dbReference type="Gene3D" id="2.60.40.1730">
    <property type="entry name" value="tricorn interacting facor f3 domain"/>
    <property type="match status" value="1"/>
</dbReference>
<keyword evidence="7" id="KW-0645">Protease</keyword>
<evidence type="ECO:0000256" key="3">
    <source>
        <dbReference type="ARBA" id="ARBA00010136"/>
    </source>
</evidence>
<accession>A0A1G6P5Y1</accession>
<dbReference type="GO" id="GO:0008270">
    <property type="term" value="F:zinc ion binding"/>
    <property type="evidence" value="ECO:0007669"/>
    <property type="project" value="InterPro"/>
</dbReference>
<dbReference type="STRING" id="686796.SAMN04488104_100561"/>
<dbReference type="EMBL" id="FNAC01000005">
    <property type="protein sequence ID" value="SDC75408.1"/>
    <property type="molecule type" value="Genomic_DNA"/>
</dbReference>
<dbReference type="CDD" id="cd09603">
    <property type="entry name" value="M1_APN_like"/>
    <property type="match status" value="1"/>
</dbReference>
<reference evidence="15" key="1">
    <citation type="submission" date="2016-10" db="EMBL/GenBank/DDBJ databases">
        <authorList>
            <person name="Varghese N."/>
            <person name="Submissions S."/>
        </authorList>
    </citation>
    <scope>NUCLEOTIDE SEQUENCE [LARGE SCALE GENOMIC DNA]</scope>
    <source>
        <strain evidence="15">DSM 23095</strain>
    </source>
</reference>
<dbReference type="InterPro" id="IPR042097">
    <property type="entry name" value="Aminopeptidase_N-like_N_sf"/>
</dbReference>